<proteinExistence type="predicted"/>
<reference evidence="2 3" key="1">
    <citation type="submission" date="2019-03" db="EMBL/GenBank/DDBJ databases">
        <title>First draft genome of Liparis tanakae, snailfish: a comprehensive survey of snailfish specific genes.</title>
        <authorList>
            <person name="Kim W."/>
            <person name="Song I."/>
            <person name="Jeong J.-H."/>
            <person name="Kim D."/>
            <person name="Kim S."/>
            <person name="Ryu S."/>
            <person name="Song J.Y."/>
            <person name="Lee S.K."/>
        </authorList>
    </citation>
    <scope>NUCLEOTIDE SEQUENCE [LARGE SCALE GENOMIC DNA]</scope>
    <source>
        <tissue evidence="2">Muscle</tissue>
    </source>
</reference>
<gene>
    <name evidence="2" type="ORF">EYF80_064707</name>
</gene>
<evidence type="ECO:0000256" key="1">
    <source>
        <dbReference type="SAM" id="MobiDB-lite"/>
    </source>
</evidence>
<dbReference type="Proteomes" id="UP000314294">
    <property type="component" value="Unassembled WGS sequence"/>
</dbReference>
<organism evidence="2 3">
    <name type="scientific">Liparis tanakae</name>
    <name type="common">Tanaka's snailfish</name>
    <dbReference type="NCBI Taxonomy" id="230148"/>
    <lineage>
        <taxon>Eukaryota</taxon>
        <taxon>Metazoa</taxon>
        <taxon>Chordata</taxon>
        <taxon>Craniata</taxon>
        <taxon>Vertebrata</taxon>
        <taxon>Euteleostomi</taxon>
        <taxon>Actinopterygii</taxon>
        <taxon>Neopterygii</taxon>
        <taxon>Teleostei</taxon>
        <taxon>Neoteleostei</taxon>
        <taxon>Acanthomorphata</taxon>
        <taxon>Eupercaria</taxon>
        <taxon>Perciformes</taxon>
        <taxon>Cottioidei</taxon>
        <taxon>Cottales</taxon>
        <taxon>Liparidae</taxon>
        <taxon>Liparis</taxon>
    </lineage>
</organism>
<keyword evidence="3" id="KW-1185">Reference proteome</keyword>
<comment type="caution">
    <text evidence="2">The sequence shown here is derived from an EMBL/GenBank/DDBJ whole genome shotgun (WGS) entry which is preliminary data.</text>
</comment>
<evidence type="ECO:0000313" key="3">
    <source>
        <dbReference type="Proteomes" id="UP000314294"/>
    </source>
</evidence>
<feature type="compositionally biased region" description="Basic and acidic residues" evidence="1">
    <location>
        <begin position="88"/>
        <end position="103"/>
    </location>
</feature>
<accession>A0A4Z2E8S6</accession>
<feature type="region of interest" description="Disordered" evidence="1">
    <location>
        <begin position="85"/>
        <end position="133"/>
    </location>
</feature>
<evidence type="ECO:0000313" key="2">
    <source>
        <dbReference type="EMBL" id="TNN25165.1"/>
    </source>
</evidence>
<protein>
    <submittedName>
        <fullName evidence="2">Uncharacterized protein</fullName>
    </submittedName>
</protein>
<dbReference type="AlphaFoldDB" id="A0A4Z2E8S6"/>
<name>A0A4Z2E8S6_9TELE</name>
<sequence>MAQVPCICRVSAKVVKRVAGSERNPRQSIIRVLRIDTGTSRLAELPLINYHHQLCRWGGAAAESTRCPLRLPGFLIRLGARRVLGSRGRRETAPQKTSHESSRAKRGHAGGGSRTSGQRSEVRGQRSAAAGSD</sequence>
<dbReference type="EMBL" id="SRLO01013266">
    <property type="protein sequence ID" value="TNN25165.1"/>
    <property type="molecule type" value="Genomic_DNA"/>
</dbReference>